<evidence type="ECO:0000259" key="1">
    <source>
        <dbReference type="Pfam" id="PF15919"/>
    </source>
</evidence>
<gene>
    <name evidence="2" type="ORF">A2W52_00070</name>
</gene>
<dbReference type="PANTHER" id="PTHR34504:SF2">
    <property type="entry name" value="UPF0150 PROTEIN SSL0259"/>
    <property type="match status" value="1"/>
</dbReference>
<reference evidence="2 3" key="1">
    <citation type="journal article" date="2016" name="Nat. Commun.">
        <title>Thousands of microbial genomes shed light on interconnected biogeochemical processes in an aquifer system.</title>
        <authorList>
            <person name="Anantharaman K."/>
            <person name="Brown C.T."/>
            <person name="Hug L.A."/>
            <person name="Sharon I."/>
            <person name="Castelle C.J."/>
            <person name="Probst A.J."/>
            <person name="Thomas B.C."/>
            <person name="Singh A."/>
            <person name="Wilkins M.J."/>
            <person name="Karaoz U."/>
            <person name="Brodie E.L."/>
            <person name="Williams K.H."/>
            <person name="Hubbard S.S."/>
            <person name="Banfield J.F."/>
        </authorList>
    </citation>
    <scope>NUCLEOTIDE SEQUENCE [LARGE SCALE GENOMIC DNA]</scope>
</reference>
<dbReference type="AlphaFoldDB" id="A0A1G2MBP6"/>
<dbReference type="Proteomes" id="UP000176493">
    <property type="component" value="Unassembled WGS sequence"/>
</dbReference>
<accession>A0A1G2MBP6</accession>
<dbReference type="InterPro" id="IPR035069">
    <property type="entry name" value="TTHA1013/TTHA0281-like"/>
</dbReference>
<protein>
    <recommendedName>
        <fullName evidence="1">HicB-like antitoxin of toxin-antitoxin system domain-containing protein</fullName>
    </recommendedName>
</protein>
<sequence>MKYIVAIRKTKYGYDTHVPALPGCHSQGNTEREAIANTRDAVLIYLDMERKELKDTRFKEIKIALA</sequence>
<feature type="domain" description="HicB-like antitoxin of toxin-antitoxin system" evidence="1">
    <location>
        <begin position="3"/>
        <end position="48"/>
    </location>
</feature>
<dbReference type="InterPro" id="IPR051404">
    <property type="entry name" value="TA_system_antitoxin"/>
</dbReference>
<evidence type="ECO:0000313" key="2">
    <source>
        <dbReference type="EMBL" id="OHA21355.1"/>
    </source>
</evidence>
<organism evidence="2 3">
    <name type="scientific">Candidatus Taylorbacteria bacterium RIFCSPHIGHO2_02_49_25</name>
    <dbReference type="NCBI Taxonomy" id="1802305"/>
    <lineage>
        <taxon>Bacteria</taxon>
        <taxon>Candidatus Tayloriibacteriota</taxon>
    </lineage>
</organism>
<dbReference type="Pfam" id="PF15919">
    <property type="entry name" value="HicB_lk_antitox"/>
    <property type="match status" value="1"/>
</dbReference>
<dbReference type="SUPFAM" id="SSF143100">
    <property type="entry name" value="TTHA1013/TTHA0281-like"/>
    <property type="match status" value="1"/>
</dbReference>
<evidence type="ECO:0000313" key="3">
    <source>
        <dbReference type="Proteomes" id="UP000176493"/>
    </source>
</evidence>
<name>A0A1G2MBP6_9BACT</name>
<dbReference type="EMBL" id="MHRJ01000046">
    <property type="protein sequence ID" value="OHA21355.1"/>
    <property type="molecule type" value="Genomic_DNA"/>
</dbReference>
<dbReference type="Gene3D" id="3.30.160.250">
    <property type="match status" value="1"/>
</dbReference>
<dbReference type="InterPro" id="IPR031807">
    <property type="entry name" value="HicB-like"/>
</dbReference>
<dbReference type="PANTHER" id="PTHR34504">
    <property type="entry name" value="ANTITOXIN HICB"/>
    <property type="match status" value="1"/>
</dbReference>
<proteinExistence type="predicted"/>
<comment type="caution">
    <text evidence="2">The sequence shown here is derived from an EMBL/GenBank/DDBJ whole genome shotgun (WGS) entry which is preliminary data.</text>
</comment>